<dbReference type="EMBL" id="AJWK01019105">
    <property type="status" value="NOT_ANNOTATED_CDS"/>
    <property type="molecule type" value="Genomic_DNA"/>
</dbReference>
<keyword evidence="6" id="KW-1185">Reference proteome</keyword>
<feature type="domain" description="DUF4773" evidence="3">
    <location>
        <begin position="96"/>
        <end position="211"/>
    </location>
</feature>
<dbReference type="PANTHER" id="PTHR36299">
    <property type="entry name" value="AGAP008005-PA"/>
    <property type="match status" value="1"/>
</dbReference>
<dbReference type="EMBL" id="GITU01004729">
    <property type="protein sequence ID" value="MBC1173432.1"/>
    <property type="molecule type" value="Transcribed_RNA"/>
</dbReference>
<reference evidence="5" key="3">
    <citation type="submission" date="2020-05" db="UniProtKB">
        <authorList>
            <consortium name="EnsemblMetazoa"/>
        </authorList>
    </citation>
    <scope>IDENTIFICATION</scope>
    <source>
        <strain evidence="5">Jacobina</strain>
    </source>
</reference>
<organism evidence="5 6">
    <name type="scientific">Lutzomyia longipalpis</name>
    <name type="common">Sand fly</name>
    <dbReference type="NCBI Taxonomy" id="7200"/>
    <lineage>
        <taxon>Eukaryota</taxon>
        <taxon>Metazoa</taxon>
        <taxon>Ecdysozoa</taxon>
        <taxon>Arthropoda</taxon>
        <taxon>Hexapoda</taxon>
        <taxon>Insecta</taxon>
        <taxon>Pterygota</taxon>
        <taxon>Neoptera</taxon>
        <taxon>Endopterygota</taxon>
        <taxon>Diptera</taxon>
        <taxon>Nematocera</taxon>
        <taxon>Psychodoidea</taxon>
        <taxon>Psychodidae</taxon>
        <taxon>Lutzomyia</taxon>
        <taxon>Lutzomyia</taxon>
    </lineage>
</organism>
<reference evidence="4" key="2">
    <citation type="journal article" date="2020" name="BMC">
        <title>Leishmania infection induces a limited differential gene expression in the sand fly midgut.</title>
        <authorList>
            <person name="Coutinho-Abreu I.V."/>
            <person name="Serafim T.D."/>
            <person name="Meneses C."/>
            <person name="Kamhawi S."/>
            <person name="Oliveira F."/>
            <person name="Valenzuela J.G."/>
        </authorList>
    </citation>
    <scope>NUCLEOTIDE SEQUENCE</scope>
    <source>
        <strain evidence="4">Jacobina</strain>
        <tissue evidence="4">Midgut</tissue>
    </source>
</reference>
<name>A0A1B0CMQ9_LUTLO</name>
<dbReference type="AlphaFoldDB" id="A0A1B0CMQ9"/>
<dbReference type="EnsemblMetazoa" id="LLOJ005947-RA">
    <property type="protein sequence ID" value="LLOJ005947-PA"/>
    <property type="gene ID" value="LLOJ005947"/>
</dbReference>
<accession>A0A1B0CMQ9</accession>
<feature type="signal peptide" evidence="2">
    <location>
        <begin position="1"/>
        <end position="21"/>
    </location>
</feature>
<dbReference type="PANTHER" id="PTHR36299:SF4">
    <property type="entry name" value="GH07892P-RELATED"/>
    <property type="match status" value="1"/>
</dbReference>
<dbReference type="InterPro" id="IPR031941">
    <property type="entry name" value="DUF4773"/>
</dbReference>
<dbReference type="VEuPathDB" id="VectorBase:LLOJ005947"/>
<dbReference type="VEuPathDB" id="VectorBase:LLONM1_009861"/>
<sequence>MFLVVLIFSIFTGRNIGISRAEEEPQQIEDSTISAISDELFPDFFNSTEDYIVVTLPPNITDSTDVDVVKSETFPDTKQIAFPNDHRDPNEDKRAPCRCNKGICACCTGMLMDAFKSKGCMNLRYIPEDFAFHFEMKMNDRVLYKNRVSGKNPPPICVNPPRIGFIEVCANFYDIYFVGRNMHVCLEMGGYFQGFELFSRSFDCLRMGDKGVKVMKPEDDQFRPTSGTLDAEVDQGDDIDDYDENVVRRFDKN</sequence>
<evidence type="ECO:0000256" key="1">
    <source>
        <dbReference type="SAM" id="MobiDB-lite"/>
    </source>
</evidence>
<feature type="region of interest" description="Disordered" evidence="1">
    <location>
        <begin position="216"/>
        <end position="238"/>
    </location>
</feature>
<feature type="chain" id="PRO_5044555392" evidence="2">
    <location>
        <begin position="22"/>
        <end position="253"/>
    </location>
</feature>
<dbReference type="Proteomes" id="UP000092461">
    <property type="component" value="Unassembled WGS sequence"/>
</dbReference>
<evidence type="ECO:0000259" key="3">
    <source>
        <dbReference type="Pfam" id="PF15998"/>
    </source>
</evidence>
<evidence type="ECO:0000256" key="2">
    <source>
        <dbReference type="SAM" id="SignalP"/>
    </source>
</evidence>
<dbReference type="Pfam" id="PF15998">
    <property type="entry name" value="DUF4773"/>
    <property type="match status" value="1"/>
</dbReference>
<evidence type="ECO:0000313" key="5">
    <source>
        <dbReference type="EnsemblMetazoa" id="LLOJ005947-PA"/>
    </source>
</evidence>
<keyword evidence="2" id="KW-0732">Signal</keyword>
<proteinExistence type="predicted"/>
<protein>
    <submittedName>
        <fullName evidence="4">Putative secreted protein</fullName>
    </submittedName>
</protein>
<evidence type="ECO:0000313" key="4">
    <source>
        <dbReference type="EMBL" id="MBC1173432.1"/>
    </source>
</evidence>
<reference evidence="6" key="1">
    <citation type="submission" date="2012-05" db="EMBL/GenBank/DDBJ databases">
        <title>Whole Genome Assembly of Lutzomyia longipalpis.</title>
        <authorList>
            <person name="Richards S."/>
            <person name="Qu C."/>
            <person name="Dillon R."/>
            <person name="Worley K."/>
            <person name="Scherer S."/>
            <person name="Batterton M."/>
            <person name="Taylor A."/>
            <person name="Hawes A."/>
            <person name="Hernandez B."/>
            <person name="Kovar C."/>
            <person name="Mandapat C."/>
            <person name="Pham C."/>
            <person name="Qu C."/>
            <person name="Jing C."/>
            <person name="Bess C."/>
            <person name="Bandaranaike D."/>
            <person name="Ngo D."/>
            <person name="Ongeri F."/>
            <person name="Arias F."/>
            <person name="Lara F."/>
            <person name="Weissenberger G."/>
            <person name="Kamau G."/>
            <person name="Han H."/>
            <person name="Shen H."/>
            <person name="Dinh H."/>
            <person name="Khalil I."/>
            <person name="Jones J."/>
            <person name="Shafer J."/>
            <person name="Jayaseelan J."/>
            <person name="Quiroz J."/>
            <person name="Blankenburg K."/>
            <person name="Nguyen L."/>
            <person name="Jackson L."/>
            <person name="Francisco L."/>
            <person name="Tang L.-Y."/>
            <person name="Pu L.-L."/>
            <person name="Perales L."/>
            <person name="Lorensuhewa L."/>
            <person name="Munidasa M."/>
            <person name="Coyle M."/>
            <person name="Taylor M."/>
            <person name="Puazo M."/>
            <person name="Firestine M."/>
            <person name="Scheel M."/>
            <person name="Javaid M."/>
            <person name="Wang M."/>
            <person name="Li M."/>
            <person name="Tabassum N."/>
            <person name="Saada N."/>
            <person name="Osuji N."/>
            <person name="Aqrawi P."/>
            <person name="Fu Q."/>
            <person name="Thornton R."/>
            <person name="Raj R."/>
            <person name="Goodspeed R."/>
            <person name="Mata R."/>
            <person name="Najjar R."/>
            <person name="Gubbala S."/>
            <person name="Lee S."/>
            <person name="Denson S."/>
            <person name="Patil S."/>
            <person name="Macmil S."/>
            <person name="Qi S."/>
            <person name="Matskevitch T."/>
            <person name="Palculict T."/>
            <person name="Mathew T."/>
            <person name="Vee V."/>
            <person name="Velamala V."/>
            <person name="Korchina V."/>
            <person name="Cai W."/>
            <person name="Liu W."/>
            <person name="Dai W."/>
            <person name="Zou X."/>
            <person name="Zhu Y."/>
            <person name="Zhang Y."/>
            <person name="Wu Y.-Q."/>
            <person name="Xin Y."/>
            <person name="Nazarath L."/>
            <person name="Kovar C."/>
            <person name="Han Y."/>
            <person name="Muzny D."/>
            <person name="Gibbs R."/>
        </authorList>
    </citation>
    <scope>NUCLEOTIDE SEQUENCE [LARGE SCALE GENOMIC DNA]</scope>
    <source>
        <strain evidence="6">Jacobina</strain>
    </source>
</reference>
<evidence type="ECO:0000313" key="6">
    <source>
        <dbReference type="Proteomes" id="UP000092461"/>
    </source>
</evidence>